<dbReference type="Proteomes" id="UP000814033">
    <property type="component" value="Unassembled WGS sequence"/>
</dbReference>
<evidence type="ECO:0000313" key="1">
    <source>
        <dbReference type="EMBL" id="KAI0050887.1"/>
    </source>
</evidence>
<evidence type="ECO:0000313" key="2">
    <source>
        <dbReference type="Proteomes" id="UP000814033"/>
    </source>
</evidence>
<accession>A0ACB8S402</accession>
<organism evidence="1 2">
    <name type="scientific">Auriscalpium vulgare</name>
    <dbReference type="NCBI Taxonomy" id="40419"/>
    <lineage>
        <taxon>Eukaryota</taxon>
        <taxon>Fungi</taxon>
        <taxon>Dikarya</taxon>
        <taxon>Basidiomycota</taxon>
        <taxon>Agaricomycotina</taxon>
        <taxon>Agaricomycetes</taxon>
        <taxon>Russulales</taxon>
        <taxon>Auriscalpiaceae</taxon>
        <taxon>Auriscalpium</taxon>
    </lineage>
</organism>
<protein>
    <submittedName>
        <fullName evidence="1">Uncharacterized protein</fullName>
    </submittedName>
</protein>
<comment type="caution">
    <text evidence="1">The sequence shown here is derived from an EMBL/GenBank/DDBJ whole genome shotgun (WGS) entry which is preliminary data.</text>
</comment>
<gene>
    <name evidence="1" type="ORF">FA95DRAFT_1555144</name>
</gene>
<proteinExistence type="predicted"/>
<keyword evidence="2" id="KW-1185">Reference proteome</keyword>
<reference evidence="1" key="2">
    <citation type="journal article" date="2022" name="New Phytol.">
        <title>Evolutionary transition to the ectomycorrhizal habit in the genomes of a hyperdiverse lineage of mushroom-forming fungi.</title>
        <authorList>
            <person name="Looney B."/>
            <person name="Miyauchi S."/>
            <person name="Morin E."/>
            <person name="Drula E."/>
            <person name="Courty P.E."/>
            <person name="Kohler A."/>
            <person name="Kuo A."/>
            <person name="LaButti K."/>
            <person name="Pangilinan J."/>
            <person name="Lipzen A."/>
            <person name="Riley R."/>
            <person name="Andreopoulos W."/>
            <person name="He G."/>
            <person name="Johnson J."/>
            <person name="Nolan M."/>
            <person name="Tritt A."/>
            <person name="Barry K.W."/>
            <person name="Grigoriev I.V."/>
            <person name="Nagy L.G."/>
            <person name="Hibbett D."/>
            <person name="Henrissat B."/>
            <person name="Matheny P.B."/>
            <person name="Labbe J."/>
            <person name="Martin F.M."/>
        </authorList>
    </citation>
    <scope>NUCLEOTIDE SEQUENCE</scope>
    <source>
        <strain evidence="1">FP105234-sp</strain>
    </source>
</reference>
<sequence length="640" mass="71798">MSLHIYPLPEPFSETFANDLHKISPTAASTALLIFRAVYDASDGKACFREDQLLSAVQLESGLDGVCVTRTSSDKTMQLAASALLHPDAITLVLSPLKRLQHTIVKGMSTLRGVRAVALNSDMRYDFAEWASIQNGERNIVVTSPEQYRKLIDEHPAKLSFLARICRLIVDDCHLSDIWGLALNSISDLRAELKTTPLLALTATAPPHVMSALPGVLALKEHPRRPTITRTHQVFAAYPIFGGLKNFDNLRMLIPPCDDIRPGSDGLLDIMRSTKRTIVFIDNVYHTTPAVYSLYNLIPASLRTKLYKLGLIKVYHSIMSAGYLEETCASFNTSSIDSLSTLDVTDDKARFCRILVVALDTSKGITIHDINEKMRDVEILIQYGLCESMEVLVERLARNLREDEVRGLSLLMYEPWAVTPSKKPSLEEMRTSRDVKDYVTTKECRRTFLARFAGSPTPNTLHPVPHSPCSVGHSESGIQFPAPPVHEPSKERPHAVTKKHRPTWQRAPMARAIRAWLHSEPRRSKAPSYASHVVLSDYDIDVLARAHPSKLTTEYALMQVLEETDEWRSLWAKDLLCVVKEFEASILLNTAEWEEEYWEETGMAKAKAVKNGDERESESDAESESEAESEFETESESEPE</sequence>
<dbReference type="EMBL" id="MU275857">
    <property type="protein sequence ID" value="KAI0050887.1"/>
    <property type="molecule type" value="Genomic_DNA"/>
</dbReference>
<name>A0ACB8S402_9AGAM</name>
<reference evidence="1" key="1">
    <citation type="submission" date="2021-02" db="EMBL/GenBank/DDBJ databases">
        <authorList>
            <consortium name="DOE Joint Genome Institute"/>
            <person name="Ahrendt S."/>
            <person name="Looney B.P."/>
            <person name="Miyauchi S."/>
            <person name="Morin E."/>
            <person name="Drula E."/>
            <person name="Courty P.E."/>
            <person name="Chicoki N."/>
            <person name="Fauchery L."/>
            <person name="Kohler A."/>
            <person name="Kuo A."/>
            <person name="Labutti K."/>
            <person name="Pangilinan J."/>
            <person name="Lipzen A."/>
            <person name="Riley R."/>
            <person name="Andreopoulos W."/>
            <person name="He G."/>
            <person name="Johnson J."/>
            <person name="Barry K.W."/>
            <person name="Grigoriev I.V."/>
            <person name="Nagy L."/>
            <person name="Hibbett D."/>
            <person name="Henrissat B."/>
            <person name="Matheny P.B."/>
            <person name="Labbe J."/>
            <person name="Martin F."/>
        </authorList>
    </citation>
    <scope>NUCLEOTIDE SEQUENCE</scope>
    <source>
        <strain evidence="1">FP105234-sp</strain>
    </source>
</reference>